<dbReference type="EMBL" id="JAGSOV010000039">
    <property type="protein sequence ID" value="MCO1657051.1"/>
    <property type="molecule type" value="Genomic_DNA"/>
</dbReference>
<evidence type="ECO:0000256" key="3">
    <source>
        <dbReference type="ARBA" id="ARBA00022741"/>
    </source>
</evidence>
<comment type="subcellular location">
    <subcellularLocation>
        <location evidence="1">Cell membrane</location>
        <topology evidence="1">Multi-pass membrane protein</topology>
    </subcellularLocation>
</comment>
<feature type="region of interest" description="Disordered" evidence="7">
    <location>
        <begin position="326"/>
        <end position="354"/>
    </location>
</feature>
<evidence type="ECO:0000259" key="10">
    <source>
        <dbReference type="PROSITE" id="PS50929"/>
    </source>
</evidence>
<keyword evidence="3" id="KW-0547">Nucleotide-binding</keyword>
<proteinExistence type="predicted"/>
<accession>A0ABT1A264</accession>
<sequence>MTGVLPTADGPATRRTVRRVLRGDRLRAGAAAAVLVAATAVGLLTAPLLGAIVDAVVAGGPREGVVLLALAIGGVALLHGAATALGQAQLVAAGEAALARLREAFVATALRLPLARVETAGSGDLTARAAHDIAMVQEVVRRSLPAFLRAVLTIVLTLVGLLVLDWRFALAALLAVPIQLLAARSFVRRAVPLYARQRVATGELQQQLLDTVGGARTVVAHGLQDHHTDLVDRRSGRAVELTVRGIVLVNGLFGRLNTAEFVGLAAVLATGYLLVRDGTATIGSATAAALYFHALFAPVNVALGLLDEAQTAAAGLARLAGVVGSGDAEADAGDDTTARPADPRGDRPDGPPRITATGLGHAYRPGHPVLVDVDLDVPPGGRVAVVGASGAGKTTLGRLVAGVQPPTAGRVLVGTDAPRTGESVALLTQEVHVFAGPLADDLRLARPAATDAEIEAAIEAVGAAGWVAALPDAAATVVGEGGHALTAAQAQQLALARLLLAAPPAAVLDEATAEAGSAAAGVLRAATAAALAGRTALVIAHRLDQAAAADHVVVLDGGRVLEAGAHLDLLTRGGPYAELWGAWSATAAPAR</sequence>
<dbReference type="SUPFAM" id="SSF90123">
    <property type="entry name" value="ABC transporter transmembrane region"/>
    <property type="match status" value="1"/>
</dbReference>
<name>A0ABT1A264_9PSEU</name>
<dbReference type="PANTHER" id="PTHR43394">
    <property type="entry name" value="ATP-DEPENDENT PERMEASE MDL1, MITOCHONDRIAL"/>
    <property type="match status" value="1"/>
</dbReference>
<keyword evidence="2 8" id="KW-0812">Transmembrane</keyword>
<dbReference type="Pfam" id="PF00664">
    <property type="entry name" value="ABC_membrane"/>
    <property type="match status" value="1"/>
</dbReference>
<dbReference type="InterPro" id="IPR036640">
    <property type="entry name" value="ABC1_TM_sf"/>
</dbReference>
<reference evidence="11" key="1">
    <citation type="submission" date="2021-04" db="EMBL/GenBank/DDBJ databases">
        <title>Pseudonocardia sp. nov., isolated from sandy soil of mangrove forest.</title>
        <authorList>
            <person name="Zan Z."/>
            <person name="Huang R."/>
            <person name="Liu W."/>
        </authorList>
    </citation>
    <scope>NUCLEOTIDE SEQUENCE</scope>
    <source>
        <strain evidence="11">S2-4</strain>
    </source>
</reference>
<evidence type="ECO:0000256" key="2">
    <source>
        <dbReference type="ARBA" id="ARBA00022692"/>
    </source>
</evidence>
<dbReference type="InterPro" id="IPR003593">
    <property type="entry name" value="AAA+_ATPase"/>
</dbReference>
<dbReference type="InterPro" id="IPR011527">
    <property type="entry name" value="ABC1_TM_dom"/>
</dbReference>
<keyword evidence="12" id="KW-1185">Reference proteome</keyword>
<evidence type="ECO:0000259" key="9">
    <source>
        <dbReference type="PROSITE" id="PS50893"/>
    </source>
</evidence>
<feature type="transmembrane region" description="Helical" evidence="8">
    <location>
        <begin position="170"/>
        <end position="187"/>
    </location>
</feature>
<dbReference type="InterPro" id="IPR027417">
    <property type="entry name" value="P-loop_NTPase"/>
</dbReference>
<keyword evidence="5 8" id="KW-1133">Transmembrane helix</keyword>
<protein>
    <submittedName>
        <fullName evidence="11">ABC transporter ATP-binding protein</fullName>
    </submittedName>
</protein>
<evidence type="ECO:0000256" key="7">
    <source>
        <dbReference type="SAM" id="MobiDB-lite"/>
    </source>
</evidence>
<dbReference type="Gene3D" id="3.40.50.300">
    <property type="entry name" value="P-loop containing nucleotide triphosphate hydrolases"/>
    <property type="match status" value="1"/>
</dbReference>
<feature type="transmembrane region" description="Helical" evidence="8">
    <location>
        <begin position="28"/>
        <end position="53"/>
    </location>
</feature>
<feature type="domain" description="ABC transporter" evidence="9">
    <location>
        <begin position="354"/>
        <end position="582"/>
    </location>
</feature>
<dbReference type="PANTHER" id="PTHR43394:SF1">
    <property type="entry name" value="ATP-BINDING CASSETTE SUB-FAMILY B MEMBER 10, MITOCHONDRIAL"/>
    <property type="match status" value="1"/>
</dbReference>
<dbReference type="SUPFAM" id="SSF52540">
    <property type="entry name" value="P-loop containing nucleoside triphosphate hydrolases"/>
    <property type="match status" value="1"/>
</dbReference>
<feature type="compositionally biased region" description="Basic and acidic residues" evidence="7">
    <location>
        <begin position="341"/>
        <end position="350"/>
    </location>
</feature>
<feature type="transmembrane region" description="Helical" evidence="8">
    <location>
        <begin position="65"/>
        <end position="85"/>
    </location>
</feature>
<dbReference type="Pfam" id="PF00005">
    <property type="entry name" value="ABC_tran"/>
    <property type="match status" value="1"/>
</dbReference>
<evidence type="ECO:0000256" key="8">
    <source>
        <dbReference type="SAM" id="Phobius"/>
    </source>
</evidence>
<dbReference type="InterPro" id="IPR003439">
    <property type="entry name" value="ABC_transporter-like_ATP-bd"/>
</dbReference>
<dbReference type="GO" id="GO:0005524">
    <property type="term" value="F:ATP binding"/>
    <property type="evidence" value="ECO:0007669"/>
    <property type="project" value="UniProtKB-KW"/>
</dbReference>
<evidence type="ECO:0000256" key="4">
    <source>
        <dbReference type="ARBA" id="ARBA00022840"/>
    </source>
</evidence>
<organism evidence="11 12">
    <name type="scientific">Pseudonocardia humida</name>
    <dbReference type="NCBI Taxonomy" id="2800819"/>
    <lineage>
        <taxon>Bacteria</taxon>
        <taxon>Bacillati</taxon>
        <taxon>Actinomycetota</taxon>
        <taxon>Actinomycetes</taxon>
        <taxon>Pseudonocardiales</taxon>
        <taxon>Pseudonocardiaceae</taxon>
        <taxon>Pseudonocardia</taxon>
    </lineage>
</organism>
<dbReference type="InterPro" id="IPR039421">
    <property type="entry name" value="Type_1_exporter"/>
</dbReference>
<evidence type="ECO:0000313" key="11">
    <source>
        <dbReference type="EMBL" id="MCO1657051.1"/>
    </source>
</evidence>
<keyword evidence="6 8" id="KW-0472">Membrane</keyword>
<evidence type="ECO:0000256" key="6">
    <source>
        <dbReference type="ARBA" id="ARBA00023136"/>
    </source>
</evidence>
<feature type="transmembrane region" description="Helical" evidence="8">
    <location>
        <begin position="146"/>
        <end position="164"/>
    </location>
</feature>
<dbReference type="SMART" id="SM00382">
    <property type="entry name" value="AAA"/>
    <property type="match status" value="1"/>
</dbReference>
<dbReference type="RefSeq" id="WP_252440366.1">
    <property type="nucleotide sequence ID" value="NZ_JAGSOV010000039.1"/>
</dbReference>
<dbReference type="Gene3D" id="1.20.1560.10">
    <property type="entry name" value="ABC transporter type 1, transmembrane domain"/>
    <property type="match status" value="1"/>
</dbReference>
<comment type="caution">
    <text evidence="11">The sequence shown here is derived from an EMBL/GenBank/DDBJ whole genome shotgun (WGS) entry which is preliminary data.</text>
</comment>
<evidence type="ECO:0000256" key="5">
    <source>
        <dbReference type="ARBA" id="ARBA00022989"/>
    </source>
</evidence>
<dbReference type="CDD" id="cd07346">
    <property type="entry name" value="ABC_6TM_exporters"/>
    <property type="match status" value="1"/>
</dbReference>
<evidence type="ECO:0000313" key="12">
    <source>
        <dbReference type="Proteomes" id="UP001165283"/>
    </source>
</evidence>
<dbReference type="PROSITE" id="PS50893">
    <property type="entry name" value="ABC_TRANSPORTER_2"/>
    <property type="match status" value="1"/>
</dbReference>
<feature type="domain" description="ABC transmembrane type-1" evidence="10">
    <location>
        <begin position="30"/>
        <end position="311"/>
    </location>
</feature>
<evidence type="ECO:0000256" key="1">
    <source>
        <dbReference type="ARBA" id="ARBA00004651"/>
    </source>
</evidence>
<dbReference type="Proteomes" id="UP001165283">
    <property type="component" value="Unassembled WGS sequence"/>
</dbReference>
<gene>
    <name evidence="11" type="ORF">KDL28_18480</name>
</gene>
<dbReference type="PROSITE" id="PS50929">
    <property type="entry name" value="ABC_TM1F"/>
    <property type="match status" value="1"/>
</dbReference>
<keyword evidence="4 11" id="KW-0067">ATP-binding</keyword>